<evidence type="ECO:0000313" key="3">
    <source>
        <dbReference type="EMBL" id="MBP2064321.1"/>
    </source>
</evidence>
<evidence type="ECO:0000313" key="4">
    <source>
        <dbReference type="Proteomes" id="UP000756710"/>
    </source>
</evidence>
<accession>A0A060ZRQ7</accession>
<feature type="region of interest" description="Disordered" evidence="1">
    <location>
        <begin position="1"/>
        <end position="36"/>
    </location>
</feature>
<dbReference type="Proteomes" id="UP000756710">
    <property type="component" value="Unassembled WGS sequence"/>
</dbReference>
<evidence type="ECO:0000256" key="1">
    <source>
        <dbReference type="SAM" id="MobiDB-lite"/>
    </source>
</evidence>
<dbReference type="EMBL" id="LK022848">
    <property type="protein sequence ID" value="CDR08882.1"/>
    <property type="molecule type" value="Genomic_DNA"/>
</dbReference>
<dbReference type="EMBL" id="JAGGLR010000015">
    <property type="protein sequence ID" value="MBP2064321.1"/>
    <property type="molecule type" value="Genomic_DNA"/>
</dbReference>
<organism evidence="2">
    <name type="scientific">Streptomyces iranensis</name>
    <dbReference type="NCBI Taxonomy" id="576784"/>
    <lineage>
        <taxon>Bacteria</taxon>
        <taxon>Bacillati</taxon>
        <taxon>Actinomycetota</taxon>
        <taxon>Actinomycetes</taxon>
        <taxon>Kitasatosporales</taxon>
        <taxon>Streptomycetaceae</taxon>
        <taxon>Streptomyces</taxon>
        <taxon>Streptomyces violaceusniger group</taxon>
    </lineage>
</organism>
<proteinExistence type="predicted"/>
<protein>
    <submittedName>
        <fullName evidence="2">Uncharacterized protein</fullName>
    </submittedName>
</protein>
<sequence length="36" mass="3917">MAVHRAKRCEDEEDEKEKASGSGGREDSAGRPEAVE</sequence>
<dbReference type="PATRIC" id="fig|576784.4.peg.5604"/>
<dbReference type="HOGENOM" id="CLU_3358796_0_0_11"/>
<gene>
    <name evidence="3" type="ORF">J2Z30_005344</name>
    <name evidence="2" type="ORF">SIRAN5523</name>
</gene>
<dbReference type="AlphaFoldDB" id="A0A060ZRQ7"/>
<keyword evidence="4" id="KW-1185">Reference proteome</keyword>
<reference evidence="2" key="1">
    <citation type="submission" date="2014-05" db="EMBL/GenBank/DDBJ databases">
        <authorList>
            <person name="Horn Fabian"/>
        </authorList>
    </citation>
    <scope>NUCLEOTIDE SEQUENCE</scope>
</reference>
<feature type="compositionally biased region" description="Basic and acidic residues" evidence="1">
    <location>
        <begin position="16"/>
        <end position="36"/>
    </location>
</feature>
<name>A0A060ZRQ7_9ACTN</name>
<reference evidence="3 4" key="2">
    <citation type="submission" date="2021-03" db="EMBL/GenBank/DDBJ databases">
        <title>Genomic Encyclopedia of Type Strains, Phase IV (KMG-IV): sequencing the most valuable type-strain genomes for metagenomic binning, comparative biology and taxonomic classification.</title>
        <authorList>
            <person name="Goeker M."/>
        </authorList>
    </citation>
    <scope>NUCLEOTIDE SEQUENCE [LARGE SCALE GENOMIC DNA]</scope>
    <source>
        <strain evidence="3 4">DSM 41954</strain>
    </source>
</reference>
<evidence type="ECO:0000313" key="2">
    <source>
        <dbReference type="EMBL" id="CDR08882.1"/>
    </source>
</evidence>